<comment type="caution">
    <text evidence="1">The sequence shown here is derived from an EMBL/GenBank/DDBJ whole genome shotgun (WGS) entry which is preliminary data.</text>
</comment>
<gene>
    <name evidence="1" type="ORF">FVR03_15240</name>
</gene>
<sequence>MLLIPILLAVAALANVVSPPKEEFVVVKGSKITVQAATSLGNINCSYSCNSQQDTLLLNTLLLKKDRLKVTIPVNQFGCGNPLLNRDFQQTLNAKEYPNIRIEVMSLKKVGKEYKGALKFEVGGKTIMMDDVSFNMFSAQGATYMKSNICLNFTEIGLKAPKKLGGLFKVDEELQIIVELQVSNKAAPQFLTESVI</sequence>
<proteinExistence type="predicted"/>
<keyword evidence="2" id="KW-1185">Reference proteome</keyword>
<dbReference type="InterPro" id="IPR036761">
    <property type="entry name" value="TTHA0802/YceI-like_sf"/>
</dbReference>
<evidence type="ECO:0000313" key="2">
    <source>
        <dbReference type="Proteomes" id="UP000321926"/>
    </source>
</evidence>
<organism evidence="1 2">
    <name type="scientific">Pontibacter qinzhouensis</name>
    <dbReference type="NCBI Taxonomy" id="2603253"/>
    <lineage>
        <taxon>Bacteria</taxon>
        <taxon>Pseudomonadati</taxon>
        <taxon>Bacteroidota</taxon>
        <taxon>Cytophagia</taxon>
        <taxon>Cytophagales</taxon>
        <taxon>Hymenobacteraceae</taxon>
        <taxon>Pontibacter</taxon>
    </lineage>
</organism>
<evidence type="ECO:0008006" key="3">
    <source>
        <dbReference type="Google" id="ProtNLM"/>
    </source>
</evidence>
<name>A0A5C8JKU3_9BACT</name>
<dbReference type="OrthoDB" id="9794147at2"/>
<dbReference type="AlphaFoldDB" id="A0A5C8JKU3"/>
<dbReference type="Proteomes" id="UP000321926">
    <property type="component" value="Unassembled WGS sequence"/>
</dbReference>
<protein>
    <recommendedName>
        <fullName evidence="3">YceI family protein</fullName>
    </recommendedName>
</protein>
<dbReference type="SUPFAM" id="SSF101874">
    <property type="entry name" value="YceI-like"/>
    <property type="match status" value="1"/>
</dbReference>
<dbReference type="EMBL" id="VRTY01000060">
    <property type="protein sequence ID" value="TXK37483.1"/>
    <property type="molecule type" value="Genomic_DNA"/>
</dbReference>
<dbReference type="Gene3D" id="2.40.128.110">
    <property type="entry name" value="Lipid/polyisoprenoid-binding, YceI-like"/>
    <property type="match status" value="1"/>
</dbReference>
<dbReference type="RefSeq" id="WP_147922622.1">
    <property type="nucleotide sequence ID" value="NZ_VRTY01000060.1"/>
</dbReference>
<reference evidence="1 2" key="1">
    <citation type="submission" date="2019-08" db="EMBL/GenBank/DDBJ databases">
        <authorList>
            <person name="Shi S."/>
        </authorList>
    </citation>
    <scope>NUCLEOTIDE SEQUENCE [LARGE SCALE GENOMIC DNA]</scope>
    <source>
        <strain evidence="1 2">GY10130</strain>
    </source>
</reference>
<accession>A0A5C8JKU3</accession>
<evidence type="ECO:0000313" key="1">
    <source>
        <dbReference type="EMBL" id="TXK37483.1"/>
    </source>
</evidence>